<reference evidence="2" key="1">
    <citation type="journal article" date="2020" name="Stud. Mycol.">
        <title>101 Dothideomycetes genomes: a test case for predicting lifestyles and emergence of pathogens.</title>
        <authorList>
            <person name="Haridas S."/>
            <person name="Albert R."/>
            <person name="Binder M."/>
            <person name="Bloem J."/>
            <person name="Labutti K."/>
            <person name="Salamov A."/>
            <person name="Andreopoulos B."/>
            <person name="Baker S."/>
            <person name="Barry K."/>
            <person name="Bills G."/>
            <person name="Bluhm B."/>
            <person name="Cannon C."/>
            <person name="Castanera R."/>
            <person name="Culley D."/>
            <person name="Daum C."/>
            <person name="Ezra D."/>
            <person name="Gonzalez J."/>
            <person name="Henrissat B."/>
            <person name="Kuo A."/>
            <person name="Liang C."/>
            <person name="Lipzen A."/>
            <person name="Lutzoni F."/>
            <person name="Magnuson J."/>
            <person name="Mondo S."/>
            <person name="Nolan M."/>
            <person name="Ohm R."/>
            <person name="Pangilinan J."/>
            <person name="Park H.-J."/>
            <person name="Ramirez L."/>
            <person name="Alfaro M."/>
            <person name="Sun H."/>
            <person name="Tritt A."/>
            <person name="Yoshinaga Y."/>
            <person name="Zwiers L.-H."/>
            <person name="Turgeon B."/>
            <person name="Goodwin S."/>
            <person name="Spatafora J."/>
            <person name="Crous P."/>
            <person name="Grigoriev I."/>
        </authorList>
    </citation>
    <scope>NUCLEOTIDE SEQUENCE</scope>
    <source>
        <strain evidence="2">CBS 269.34</strain>
    </source>
</reference>
<dbReference type="AlphaFoldDB" id="A0A6A6RFS3"/>
<gene>
    <name evidence="2" type="ORF">BU16DRAFT_555273</name>
</gene>
<evidence type="ECO:0000313" key="3">
    <source>
        <dbReference type="Proteomes" id="UP000799750"/>
    </source>
</evidence>
<organism evidence="2 3">
    <name type="scientific">Lophium mytilinum</name>
    <dbReference type="NCBI Taxonomy" id="390894"/>
    <lineage>
        <taxon>Eukaryota</taxon>
        <taxon>Fungi</taxon>
        <taxon>Dikarya</taxon>
        <taxon>Ascomycota</taxon>
        <taxon>Pezizomycotina</taxon>
        <taxon>Dothideomycetes</taxon>
        <taxon>Pleosporomycetidae</taxon>
        <taxon>Mytilinidiales</taxon>
        <taxon>Mytilinidiaceae</taxon>
        <taxon>Lophium</taxon>
    </lineage>
</organism>
<feature type="compositionally biased region" description="Polar residues" evidence="1">
    <location>
        <begin position="65"/>
        <end position="74"/>
    </location>
</feature>
<feature type="compositionally biased region" description="Low complexity" evidence="1">
    <location>
        <begin position="91"/>
        <end position="112"/>
    </location>
</feature>
<feature type="compositionally biased region" description="Low complexity" evidence="1">
    <location>
        <begin position="46"/>
        <end position="59"/>
    </location>
</feature>
<sequence>MPSRLAARSLQMPPPPGSSPLSPRMESLAIPSQARRQPPPHARQTSSGSSSLRLPSLPRFHPANFPSQHSSLANTPEVGGGNSPQPPPSPRAQQKQYSDAQRQLYLYQRELLATASRGSRTAPGPKPISPRLLPLGSPGPVTPLELEGHDGYLMAGVHTDDAAAHVDKLIREEAQRRGDISPSRPTAEWCFESMSIED</sequence>
<accession>A0A6A6RFS3</accession>
<dbReference type="Proteomes" id="UP000799750">
    <property type="component" value="Unassembled WGS sequence"/>
</dbReference>
<evidence type="ECO:0000313" key="2">
    <source>
        <dbReference type="EMBL" id="KAF2503266.1"/>
    </source>
</evidence>
<feature type="region of interest" description="Disordered" evidence="1">
    <location>
        <begin position="1"/>
        <end position="143"/>
    </location>
</feature>
<dbReference type="OrthoDB" id="5403157at2759"/>
<protein>
    <submittedName>
        <fullName evidence="2">Uncharacterized protein</fullName>
    </submittedName>
</protein>
<proteinExistence type="predicted"/>
<evidence type="ECO:0000256" key="1">
    <source>
        <dbReference type="SAM" id="MobiDB-lite"/>
    </source>
</evidence>
<dbReference type="EMBL" id="MU004181">
    <property type="protein sequence ID" value="KAF2503266.1"/>
    <property type="molecule type" value="Genomic_DNA"/>
</dbReference>
<keyword evidence="3" id="KW-1185">Reference proteome</keyword>
<name>A0A6A6RFS3_9PEZI</name>
<feature type="compositionally biased region" description="Low complexity" evidence="1">
    <location>
        <begin position="129"/>
        <end position="139"/>
    </location>
</feature>